<dbReference type="InterPro" id="IPR018062">
    <property type="entry name" value="HTH_AraC-typ_CS"/>
</dbReference>
<evidence type="ECO:0000256" key="1">
    <source>
        <dbReference type="ARBA" id="ARBA00023015"/>
    </source>
</evidence>
<dbReference type="InterPro" id="IPR020449">
    <property type="entry name" value="Tscrpt_reg_AraC-type_HTH"/>
</dbReference>
<dbReference type="InterPro" id="IPR050204">
    <property type="entry name" value="AraC_XylS_family_regulators"/>
</dbReference>
<reference evidence="6" key="1">
    <citation type="submission" date="2018-06" db="EMBL/GenBank/DDBJ databases">
        <authorList>
            <person name="Zhirakovskaya E."/>
        </authorList>
    </citation>
    <scope>NUCLEOTIDE SEQUENCE</scope>
</reference>
<dbReference type="SMART" id="SM00342">
    <property type="entry name" value="HTH_ARAC"/>
    <property type="match status" value="1"/>
</dbReference>
<gene>
    <name evidence="6" type="ORF">MNBD_GAMMA05-841</name>
</gene>
<dbReference type="InterPro" id="IPR018060">
    <property type="entry name" value="HTH_AraC"/>
</dbReference>
<dbReference type="PANTHER" id="PTHR46796:SF7">
    <property type="entry name" value="ARAC FAMILY TRANSCRIPTIONAL REGULATOR"/>
    <property type="match status" value="1"/>
</dbReference>
<dbReference type="GO" id="GO:0003700">
    <property type="term" value="F:DNA-binding transcription factor activity"/>
    <property type="evidence" value="ECO:0007669"/>
    <property type="project" value="InterPro"/>
</dbReference>
<dbReference type="PROSITE" id="PS01124">
    <property type="entry name" value="HTH_ARAC_FAMILY_2"/>
    <property type="match status" value="1"/>
</dbReference>
<dbReference type="Pfam" id="PF12833">
    <property type="entry name" value="HTH_18"/>
    <property type="match status" value="1"/>
</dbReference>
<organism evidence="6">
    <name type="scientific">hydrothermal vent metagenome</name>
    <dbReference type="NCBI Taxonomy" id="652676"/>
    <lineage>
        <taxon>unclassified sequences</taxon>
        <taxon>metagenomes</taxon>
        <taxon>ecological metagenomes</taxon>
    </lineage>
</organism>
<dbReference type="Pfam" id="PF12852">
    <property type="entry name" value="Cupin_6"/>
    <property type="match status" value="1"/>
</dbReference>
<accession>A0A3B0WL91</accession>
<evidence type="ECO:0000256" key="2">
    <source>
        <dbReference type="ARBA" id="ARBA00023125"/>
    </source>
</evidence>
<dbReference type="Gene3D" id="1.10.10.60">
    <property type="entry name" value="Homeodomain-like"/>
    <property type="match status" value="2"/>
</dbReference>
<dbReference type="PROSITE" id="PS00041">
    <property type="entry name" value="HTH_ARAC_FAMILY_1"/>
    <property type="match status" value="1"/>
</dbReference>
<evidence type="ECO:0000313" key="6">
    <source>
        <dbReference type="EMBL" id="VAW51337.1"/>
    </source>
</evidence>
<evidence type="ECO:0000259" key="5">
    <source>
        <dbReference type="PROSITE" id="PS01124"/>
    </source>
</evidence>
<dbReference type="AlphaFoldDB" id="A0A3B0WL91"/>
<feature type="domain" description="HTH araC/xylS-type" evidence="5">
    <location>
        <begin position="201"/>
        <end position="299"/>
    </location>
</feature>
<sequence>MDVLADVLAVTRFGNSYLGYTSFAPPWAFEIAPAKVATFHIVSRGNCWLITGKGSAPIRLNQGDVALIAHGEGHVLANHPDTEIRDYKTVASSQPENAREINGSTDLFCGAFYFEQHNLHPLLSLLSPVIHLPADQALNNSKLQIVIQLLLSENSESEPGSTAVKQQLMNILFVYIVRAWLAPQPEKGVGWLGALRDPRIGKILALIHKSPEHRWTVDKLARSASMSRAAFAKHFNDLVGESPLAYVTRWRMDLAANLLRESNSPITIVASKVGYDSETAFSKIFRRSRGIPPGQYRTLNTTPSDSS</sequence>
<keyword evidence="2" id="KW-0238">DNA-binding</keyword>
<keyword evidence="1" id="KW-0805">Transcription regulation</keyword>
<dbReference type="GO" id="GO:0043565">
    <property type="term" value="F:sequence-specific DNA binding"/>
    <property type="evidence" value="ECO:0007669"/>
    <property type="project" value="InterPro"/>
</dbReference>
<keyword evidence="3" id="KW-0010">Activator</keyword>
<evidence type="ECO:0000256" key="3">
    <source>
        <dbReference type="ARBA" id="ARBA00023159"/>
    </source>
</evidence>
<protein>
    <recommendedName>
        <fullName evidence="5">HTH araC/xylS-type domain-containing protein</fullName>
    </recommendedName>
</protein>
<dbReference type="SUPFAM" id="SSF51215">
    <property type="entry name" value="Regulatory protein AraC"/>
    <property type="match status" value="1"/>
</dbReference>
<dbReference type="PRINTS" id="PR00032">
    <property type="entry name" value="HTHARAC"/>
</dbReference>
<dbReference type="InterPro" id="IPR032783">
    <property type="entry name" value="AraC_lig"/>
</dbReference>
<evidence type="ECO:0000256" key="4">
    <source>
        <dbReference type="ARBA" id="ARBA00023163"/>
    </source>
</evidence>
<dbReference type="EMBL" id="UOFE01000015">
    <property type="protein sequence ID" value="VAW51337.1"/>
    <property type="molecule type" value="Genomic_DNA"/>
</dbReference>
<dbReference type="PANTHER" id="PTHR46796">
    <property type="entry name" value="HTH-TYPE TRANSCRIPTIONAL ACTIVATOR RHAS-RELATED"/>
    <property type="match status" value="1"/>
</dbReference>
<dbReference type="InterPro" id="IPR037923">
    <property type="entry name" value="HTH-like"/>
</dbReference>
<keyword evidence="4" id="KW-0804">Transcription</keyword>
<proteinExistence type="predicted"/>
<dbReference type="InterPro" id="IPR009057">
    <property type="entry name" value="Homeodomain-like_sf"/>
</dbReference>
<name>A0A3B0WL91_9ZZZZ</name>
<dbReference type="SUPFAM" id="SSF46689">
    <property type="entry name" value="Homeodomain-like"/>
    <property type="match status" value="2"/>
</dbReference>